<protein>
    <recommendedName>
        <fullName evidence="3">PX domain-containing protein</fullName>
    </recommendedName>
</protein>
<dbReference type="AlphaFoldDB" id="A0A9P6DST0"/>
<feature type="domain" description="PX" evidence="3">
    <location>
        <begin position="89"/>
        <end position="181"/>
    </location>
</feature>
<evidence type="ECO:0000313" key="5">
    <source>
        <dbReference type="Proteomes" id="UP000886523"/>
    </source>
</evidence>
<dbReference type="InterPro" id="IPR024554">
    <property type="entry name" value="LEC1-like_C"/>
</dbReference>
<dbReference type="Pfam" id="PF12825">
    <property type="entry name" value="DUF3818"/>
    <property type="match status" value="2"/>
</dbReference>
<feature type="region of interest" description="Disordered" evidence="1">
    <location>
        <begin position="356"/>
        <end position="385"/>
    </location>
</feature>
<sequence>MHREWSGLAHLGGLTKYSIPYESAMAATILPNTNGGASPGFNLAATPMPHLLRLLFPQHILTFPGIDPLHVDRAWGVNKETATFSPHSTQKCTNLPSWEQLCIKMAAIWVAGVLHGLFVTGPNVKKLDSWFLIGLKLCIFILLLRITDPSKMIAALLSLILATPFGTQSLFGRLISSMLAPKASHIAGKPRLHGAKSSKKRGSNKGDNGAVVSTLLVKGIKDTLSVVFCGPLTEWCKVCRLNDRVYDPQVFLDDLVNTARSEDNSTAAFITLAKWHQQNLYFLFHEARVKGGNLMDWCRRGLKYTRSSSLDLLTADSPRAQVDMESLVSHPLVNREALIRERVDVDEIIQFASRAPGEETRDGTAGDSVVKDDSGASIVSSPTTTPDTLRDHYPWGSFRSLDLSPITWFSGPEFTRMLDEALSTGSLPRQSESASPRPTELRKQVQPVGEIVRFEVRLRIGIHVPDNIPIVKSTFDILPPFPIFTEFPRHFSGEVVPFTSAPLLSAAPMTDTYKYRTTWCITKLQRISECLYNPPFRTPFQLTATVDGSQDPLQFYYSATRLSLFPYPHQLFVNLPQTGTSQAVIQAHVNVNCTIDFRFLRPTRKQDASPIHA</sequence>
<dbReference type="PANTHER" id="PTHR47185">
    <property type="entry name" value="PX DOMAIN-CONTAINING PROTEIN YPR097W"/>
    <property type="match status" value="1"/>
</dbReference>
<feature type="transmembrane region" description="Helical" evidence="2">
    <location>
        <begin position="153"/>
        <end position="171"/>
    </location>
</feature>
<feature type="compositionally biased region" description="Basic and acidic residues" evidence="1">
    <location>
        <begin position="356"/>
        <end position="374"/>
    </location>
</feature>
<dbReference type="OrthoDB" id="2414662at2759"/>
<comment type="caution">
    <text evidence="4">The sequence shown here is derived from an EMBL/GenBank/DDBJ whole genome shotgun (WGS) entry which is preliminary data.</text>
</comment>
<dbReference type="InterPro" id="IPR047168">
    <property type="entry name" value="LEC1-like"/>
</dbReference>
<dbReference type="EMBL" id="MU129047">
    <property type="protein sequence ID" value="KAF9508930.1"/>
    <property type="molecule type" value="Genomic_DNA"/>
</dbReference>
<feature type="transmembrane region" description="Helical" evidence="2">
    <location>
        <begin position="130"/>
        <end position="146"/>
    </location>
</feature>
<evidence type="ECO:0000256" key="1">
    <source>
        <dbReference type="SAM" id="MobiDB-lite"/>
    </source>
</evidence>
<dbReference type="Proteomes" id="UP000886523">
    <property type="component" value="Unassembled WGS sequence"/>
</dbReference>
<proteinExistence type="predicted"/>
<organism evidence="4 5">
    <name type="scientific">Hydnum rufescens UP504</name>
    <dbReference type="NCBI Taxonomy" id="1448309"/>
    <lineage>
        <taxon>Eukaryota</taxon>
        <taxon>Fungi</taxon>
        <taxon>Dikarya</taxon>
        <taxon>Basidiomycota</taxon>
        <taxon>Agaricomycotina</taxon>
        <taxon>Agaricomycetes</taxon>
        <taxon>Cantharellales</taxon>
        <taxon>Hydnaceae</taxon>
        <taxon>Hydnum</taxon>
    </lineage>
</organism>
<evidence type="ECO:0000313" key="4">
    <source>
        <dbReference type="EMBL" id="KAF9508930.1"/>
    </source>
</evidence>
<keyword evidence="2" id="KW-1133">Transmembrane helix</keyword>
<reference evidence="4" key="1">
    <citation type="journal article" date="2020" name="Nat. Commun.">
        <title>Large-scale genome sequencing of mycorrhizal fungi provides insights into the early evolution of symbiotic traits.</title>
        <authorList>
            <person name="Miyauchi S."/>
            <person name="Kiss E."/>
            <person name="Kuo A."/>
            <person name="Drula E."/>
            <person name="Kohler A."/>
            <person name="Sanchez-Garcia M."/>
            <person name="Morin E."/>
            <person name="Andreopoulos B."/>
            <person name="Barry K.W."/>
            <person name="Bonito G."/>
            <person name="Buee M."/>
            <person name="Carver A."/>
            <person name="Chen C."/>
            <person name="Cichocki N."/>
            <person name="Clum A."/>
            <person name="Culley D."/>
            <person name="Crous P.W."/>
            <person name="Fauchery L."/>
            <person name="Girlanda M."/>
            <person name="Hayes R.D."/>
            <person name="Keri Z."/>
            <person name="LaButti K."/>
            <person name="Lipzen A."/>
            <person name="Lombard V."/>
            <person name="Magnuson J."/>
            <person name="Maillard F."/>
            <person name="Murat C."/>
            <person name="Nolan M."/>
            <person name="Ohm R.A."/>
            <person name="Pangilinan J."/>
            <person name="Pereira M.F."/>
            <person name="Perotto S."/>
            <person name="Peter M."/>
            <person name="Pfister S."/>
            <person name="Riley R."/>
            <person name="Sitrit Y."/>
            <person name="Stielow J.B."/>
            <person name="Szollosi G."/>
            <person name="Zifcakova L."/>
            <person name="Stursova M."/>
            <person name="Spatafora J.W."/>
            <person name="Tedersoo L."/>
            <person name="Vaario L.M."/>
            <person name="Yamada A."/>
            <person name="Yan M."/>
            <person name="Wang P."/>
            <person name="Xu J."/>
            <person name="Bruns T."/>
            <person name="Baldrian P."/>
            <person name="Vilgalys R."/>
            <person name="Dunand C."/>
            <person name="Henrissat B."/>
            <person name="Grigoriev I.V."/>
            <person name="Hibbett D."/>
            <person name="Nagy L.G."/>
            <person name="Martin F.M."/>
        </authorList>
    </citation>
    <scope>NUCLEOTIDE SEQUENCE</scope>
    <source>
        <strain evidence="4">UP504</strain>
    </source>
</reference>
<keyword evidence="5" id="KW-1185">Reference proteome</keyword>
<keyword evidence="2" id="KW-0472">Membrane</keyword>
<feature type="domain" description="PX" evidence="3">
    <location>
        <begin position="220"/>
        <end position="306"/>
    </location>
</feature>
<keyword evidence="2" id="KW-0812">Transmembrane</keyword>
<gene>
    <name evidence="4" type="ORF">BS47DRAFT_1488207</name>
</gene>
<dbReference type="GO" id="GO:0035091">
    <property type="term" value="F:phosphatidylinositol binding"/>
    <property type="evidence" value="ECO:0007669"/>
    <property type="project" value="TreeGrafter"/>
</dbReference>
<evidence type="ECO:0000259" key="3">
    <source>
        <dbReference type="Pfam" id="PF12825"/>
    </source>
</evidence>
<evidence type="ECO:0000256" key="2">
    <source>
        <dbReference type="SAM" id="Phobius"/>
    </source>
</evidence>
<dbReference type="PANTHER" id="PTHR47185:SF1">
    <property type="entry name" value="PX DOMAIN-CONTAINING PROTEIN YPR097W"/>
    <property type="match status" value="1"/>
</dbReference>
<feature type="transmembrane region" description="Helical" evidence="2">
    <location>
        <begin position="101"/>
        <end position="118"/>
    </location>
</feature>
<accession>A0A9P6DST0</accession>
<name>A0A9P6DST0_9AGAM</name>